<keyword evidence="2" id="KW-1185">Reference proteome</keyword>
<evidence type="ECO:0000313" key="1">
    <source>
        <dbReference type="EMBL" id="EOQ98648.1"/>
    </source>
</evidence>
<evidence type="ECO:0000313" key="2">
    <source>
        <dbReference type="Proteomes" id="UP000014064"/>
    </source>
</evidence>
<dbReference type="RefSeq" id="XP_009270511.1">
    <property type="nucleotide sequence ID" value="XM_009272236.1"/>
</dbReference>
<accession>R9A8V1</accession>
<dbReference type="Proteomes" id="UP000014064">
    <property type="component" value="Unassembled WGS sequence"/>
</dbReference>
<protein>
    <submittedName>
        <fullName evidence="1">Uncharacterized protein</fullName>
    </submittedName>
</protein>
<dbReference type="KEGG" id="wic:J056_003810"/>
<dbReference type="EMBL" id="KE007272">
    <property type="protein sequence ID" value="EOQ98648.1"/>
    <property type="molecule type" value="Genomic_DNA"/>
</dbReference>
<dbReference type="AlphaFoldDB" id="R9A8V1"/>
<name>R9A8V1_WALI9</name>
<sequence length="32" mass="3939">MLMLKPHTLQVKSDADELRLADQRYEFRFEEK</sequence>
<proteinExistence type="predicted"/>
<gene>
    <name evidence="1" type="ORF">J056_003810</name>
</gene>
<dbReference type="HOGENOM" id="CLU_3392576_0_0_1"/>
<reference evidence="2" key="1">
    <citation type="journal article" date="2013" name="BMC Genomics">
        <title>Genome and transcriptome sequencing of the halophilic fungus Wallemia ichthyophaga: haloadaptations present and absent.</title>
        <authorList>
            <person name="Zajc J."/>
            <person name="Liu Y."/>
            <person name="Dai W."/>
            <person name="Yang Z."/>
            <person name="Hu J."/>
            <person name="Gostincar C."/>
            <person name="Gunde-Cimerman N."/>
        </authorList>
    </citation>
    <scope>NUCLEOTIDE SEQUENCE [LARGE SCALE GENOMIC DNA]</scope>
    <source>
        <strain evidence="2">EXF-994 / CBS 113033</strain>
    </source>
</reference>
<organism evidence="1 2">
    <name type="scientific">Wallemia ichthyophaga (strain EXF-994 / CBS 113033)</name>
    <dbReference type="NCBI Taxonomy" id="1299270"/>
    <lineage>
        <taxon>Eukaryota</taxon>
        <taxon>Fungi</taxon>
        <taxon>Dikarya</taxon>
        <taxon>Basidiomycota</taxon>
        <taxon>Wallemiomycotina</taxon>
        <taxon>Wallemiomycetes</taxon>
        <taxon>Wallemiales</taxon>
        <taxon>Wallemiaceae</taxon>
        <taxon>Wallemia</taxon>
    </lineage>
</organism>
<dbReference type="GeneID" id="20376762"/>